<evidence type="ECO:0000256" key="13">
    <source>
        <dbReference type="ARBA" id="ARBA00049247"/>
    </source>
</evidence>
<feature type="transmembrane region" description="Helical" evidence="14">
    <location>
        <begin position="34"/>
        <end position="61"/>
    </location>
</feature>
<dbReference type="Proteomes" id="UP000242815">
    <property type="component" value="Unassembled WGS sequence"/>
</dbReference>
<dbReference type="PANTHER" id="PTHR48083:SF18">
    <property type="entry name" value="ACYL-COENZYME A DEHYDROGENASE"/>
    <property type="match status" value="1"/>
</dbReference>
<evidence type="ECO:0000313" key="18">
    <source>
        <dbReference type="EMBL" id="SFQ80470.1"/>
    </source>
</evidence>
<dbReference type="InterPro" id="IPR009100">
    <property type="entry name" value="AcylCoA_DH/oxidase_NM_dom_sf"/>
</dbReference>
<evidence type="ECO:0000256" key="9">
    <source>
        <dbReference type="ARBA" id="ARBA00022832"/>
    </source>
</evidence>
<dbReference type="FunFam" id="2.40.110.10:FF:000010">
    <property type="entry name" value="Acyl-CoA dehydrogenase"/>
    <property type="match status" value="1"/>
</dbReference>
<dbReference type="GO" id="GO:0050660">
    <property type="term" value="F:flavin adenine dinucleotide binding"/>
    <property type="evidence" value="ECO:0007669"/>
    <property type="project" value="InterPro"/>
</dbReference>
<reference evidence="18 19" key="1">
    <citation type="submission" date="2016-10" db="EMBL/GenBank/DDBJ databases">
        <authorList>
            <person name="de Groot N.N."/>
        </authorList>
    </citation>
    <scope>NUCLEOTIDE SEQUENCE [LARGE SCALE GENOMIC DNA]</scope>
    <source>
        <strain evidence="18 19">JCM 18415</strain>
    </source>
</reference>
<evidence type="ECO:0000259" key="15">
    <source>
        <dbReference type="Pfam" id="PF00441"/>
    </source>
</evidence>
<comment type="similarity">
    <text evidence="3">Belongs to the acyl-CoA dehydrogenase family.</text>
</comment>
<feature type="domain" description="Acyl-CoA dehydrogenase C-terminal bacterial-type" evidence="17">
    <location>
        <begin position="519"/>
        <end position="822"/>
    </location>
</feature>
<feature type="domain" description="Acyl-CoA dehydrogenase/oxidase C-terminal" evidence="15">
    <location>
        <begin position="365"/>
        <end position="507"/>
    </location>
</feature>
<dbReference type="EC" id="1.3.8.8" evidence="5"/>
<dbReference type="NCBIfam" id="NF009586">
    <property type="entry name" value="PRK13026.1"/>
    <property type="match status" value="1"/>
</dbReference>
<evidence type="ECO:0000256" key="11">
    <source>
        <dbReference type="ARBA" id="ARBA00023098"/>
    </source>
</evidence>
<evidence type="ECO:0000313" key="19">
    <source>
        <dbReference type="Proteomes" id="UP000242815"/>
    </source>
</evidence>
<dbReference type="GO" id="GO:0070991">
    <property type="term" value="F:medium-chain fatty acyl-CoA dehydrogenase activity"/>
    <property type="evidence" value="ECO:0007669"/>
    <property type="project" value="UniProtKB-EC"/>
</dbReference>
<keyword evidence="14" id="KW-0472">Membrane</keyword>
<dbReference type="GO" id="GO:0004466">
    <property type="term" value="F:long-chain fatty acyl-CoA dehydrogenase activity"/>
    <property type="evidence" value="ECO:0007669"/>
    <property type="project" value="UniProtKB-EC"/>
</dbReference>
<dbReference type="SUPFAM" id="SSF56645">
    <property type="entry name" value="Acyl-CoA dehydrogenase NM domain-like"/>
    <property type="match status" value="1"/>
</dbReference>
<dbReference type="STRING" id="1002526.SAMN05216578_10470"/>
<evidence type="ECO:0000256" key="8">
    <source>
        <dbReference type="ARBA" id="ARBA00022827"/>
    </source>
</evidence>
<evidence type="ECO:0000256" key="10">
    <source>
        <dbReference type="ARBA" id="ARBA00023002"/>
    </source>
</evidence>
<dbReference type="UniPathway" id="UPA00659"/>
<dbReference type="FunFam" id="1.20.140.10:FF:000009">
    <property type="entry name" value="Acyl-CoA dehydrogenase"/>
    <property type="match status" value="1"/>
</dbReference>
<evidence type="ECO:0000256" key="2">
    <source>
        <dbReference type="ARBA" id="ARBA00005005"/>
    </source>
</evidence>
<dbReference type="Gene3D" id="1.20.140.10">
    <property type="entry name" value="Butyryl-CoA Dehydrogenase, subunit A, domain 3"/>
    <property type="match status" value="1"/>
</dbReference>
<dbReference type="AlphaFoldDB" id="A0A1I6BHP6"/>
<dbReference type="SUPFAM" id="SSF47203">
    <property type="entry name" value="Acyl-CoA dehydrogenase C-terminal domain-like"/>
    <property type="match status" value="1"/>
</dbReference>
<dbReference type="Gene3D" id="2.40.110.10">
    <property type="entry name" value="Butyryl-CoA Dehydrogenase, subunit A, domain 2"/>
    <property type="match status" value="1"/>
</dbReference>
<comment type="catalytic activity">
    <reaction evidence="12">
        <text>a medium-chain 2,3-saturated fatty acyl-CoA + oxidized [electron-transfer flavoprotein] + H(+) = a medium-chain (2E)-enoyl-CoA + reduced [electron-transfer flavoprotein]</text>
        <dbReference type="Rhea" id="RHEA:14477"/>
        <dbReference type="Rhea" id="RHEA-COMP:10685"/>
        <dbReference type="Rhea" id="RHEA-COMP:10686"/>
        <dbReference type="ChEBI" id="CHEBI:15378"/>
        <dbReference type="ChEBI" id="CHEBI:57692"/>
        <dbReference type="ChEBI" id="CHEBI:58307"/>
        <dbReference type="ChEBI" id="CHEBI:83723"/>
        <dbReference type="ChEBI" id="CHEBI:83726"/>
        <dbReference type="EC" id="1.3.8.7"/>
    </reaction>
</comment>
<dbReference type="EC" id="1.3.8.7" evidence="4"/>
<evidence type="ECO:0000256" key="5">
    <source>
        <dbReference type="ARBA" id="ARBA00012040"/>
    </source>
</evidence>
<evidence type="ECO:0000256" key="14">
    <source>
        <dbReference type="SAM" id="Phobius"/>
    </source>
</evidence>
<keyword evidence="7" id="KW-0285">Flavoprotein</keyword>
<comment type="pathway">
    <text evidence="2">Lipid metabolism; fatty acid beta-oxidation.</text>
</comment>
<accession>A0A1I6BHP6</accession>
<dbReference type="InterPro" id="IPR046373">
    <property type="entry name" value="Acyl-CoA_Oxase/DH_mid-dom_sf"/>
</dbReference>
<feature type="domain" description="Acyl-CoA dehydrogenase/oxidase N-terminal" evidence="16">
    <location>
        <begin position="143"/>
        <end position="238"/>
    </location>
</feature>
<keyword evidence="14" id="KW-0812">Transmembrane</keyword>
<evidence type="ECO:0000256" key="4">
    <source>
        <dbReference type="ARBA" id="ARBA00012033"/>
    </source>
</evidence>
<dbReference type="Gene3D" id="1.10.540.10">
    <property type="entry name" value="Acyl-CoA dehydrogenase/oxidase, N-terminal domain"/>
    <property type="match status" value="1"/>
</dbReference>
<dbReference type="NCBIfam" id="NF007000">
    <property type="entry name" value="PRK09463.1"/>
    <property type="match status" value="1"/>
</dbReference>
<keyword evidence="10" id="KW-0560">Oxidoreductase</keyword>
<dbReference type="Pfam" id="PF00441">
    <property type="entry name" value="Acyl-CoA_dh_1"/>
    <property type="match status" value="1"/>
</dbReference>
<evidence type="ECO:0000256" key="7">
    <source>
        <dbReference type="ARBA" id="ARBA00022630"/>
    </source>
</evidence>
<dbReference type="GO" id="GO:0005737">
    <property type="term" value="C:cytoplasm"/>
    <property type="evidence" value="ECO:0007669"/>
    <property type="project" value="TreeGrafter"/>
</dbReference>
<dbReference type="Pfam" id="PF09317">
    <property type="entry name" value="ACDH_C"/>
    <property type="match status" value="1"/>
</dbReference>
<dbReference type="InterPro" id="IPR009075">
    <property type="entry name" value="AcylCo_DH/oxidase_C"/>
</dbReference>
<dbReference type="InterPro" id="IPR036250">
    <property type="entry name" value="AcylCo_DH-like_C"/>
</dbReference>
<dbReference type="InterPro" id="IPR037069">
    <property type="entry name" value="AcylCoA_DH/ox_N_sf"/>
</dbReference>
<evidence type="ECO:0000256" key="6">
    <source>
        <dbReference type="ARBA" id="ARBA00020144"/>
    </source>
</evidence>
<evidence type="ECO:0000256" key="1">
    <source>
        <dbReference type="ARBA" id="ARBA00001974"/>
    </source>
</evidence>
<comment type="cofactor">
    <cofactor evidence="1">
        <name>FAD</name>
        <dbReference type="ChEBI" id="CHEBI:57692"/>
    </cofactor>
</comment>
<protein>
    <recommendedName>
        <fullName evidence="6">Acyl-coenzyme A dehydrogenase</fullName>
        <ecNumber evidence="4">1.3.8.7</ecNumber>
        <ecNumber evidence="5">1.3.8.8</ecNumber>
    </recommendedName>
</protein>
<keyword evidence="14" id="KW-1133">Transmembrane helix</keyword>
<dbReference type="InterPro" id="IPR013786">
    <property type="entry name" value="AcylCoA_DH/ox_N"/>
</dbReference>
<keyword evidence="11" id="KW-0443">Lipid metabolism</keyword>
<proteinExistence type="inferred from homology"/>
<evidence type="ECO:0000259" key="16">
    <source>
        <dbReference type="Pfam" id="PF02771"/>
    </source>
</evidence>
<dbReference type="Pfam" id="PF02771">
    <property type="entry name" value="Acyl-CoA_dh_N"/>
    <property type="match status" value="1"/>
</dbReference>
<evidence type="ECO:0000256" key="12">
    <source>
        <dbReference type="ARBA" id="ARBA00047882"/>
    </source>
</evidence>
<keyword evidence="8" id="KW-0274">FAD</keyword>
<dbReference type="InterPro" id="IPR050741">
    <property type="entry name" value="Acyl-CoA_dehydrogenase"/>
</dbReference>
<keyword evidence="9" id="KW-0276">Fatty acid metabolism</keyword>
<comment type="catalytic activity">
    <reaction evidence="13">
        <text>a long-chain 2,3-saturated fatty acyl-CoA + oxidized [electron-transfer flavoprotein] + H(+) = a long-chain (2E)-enoyl-CoA + reduced [electron-transfer flavoprotein]</text>
        <dbReference type="Rhea" id="RHEA:17721"/>
        <dbReference type="Rhea" id="RHEA-COMP:10685"/>
        <dbReference type="Rhea" id="RHEA-COMP:10686"/>
        <dbReference type="ChEBI" id="CHEBI:15378"/>
        <dbReference type="ChEBI" id="CHEBI:57692"/>
        <dbReference type="ChEBI" id="CHEBI:58307"/>
        <dbReference type="ChEBI" id="CHEBI:83721"/>
        <dbReference type="ChEBI" id="CHEBI:83727"/>
        <dbReference type="EC" id="1.3.8.8"/>
    </reaction>
</comment>
<organism evidence="18 19">
    <name type="scientific">Halopseudomonas formosensis</name>
    <dbReference type="NCBI Taxonomy" id="1002526"/>
    <lineage>
        <taxon>Bacteria</taxon>
        <taxon>Pseudomonadati</taxon>
        <taxon>Pseudomonadota</taxon>
        <taxon>Gammaproteobacteria</taxon>
        <taxon>Pseudomonadales</taxon>
        <taxon>Pseudomonadaceae</taxon>
        <taxon>Halopseudomonas</taxon>
    </lineage>
</organism>
<evidence type="ECO:0000256" key="3">
    <source>
        <dbReference type="ARBA" id="ARBA00009347"/>
    </source>
</evidence>
<sequence length="833" mass="91692">MLTLLWLLGLVLIVAVLAWKRSSLLNACVVVAAYLLAMTLVGPVHWLLDLILWALFLGVAIPLNMTDWRRRSITTPLFHWFRKVLPPISDTEREALEAGTVWWDGELFSGRPDWDRLLSYPQPRLTEEEQAFLDGPVEELCRMTNEWQITTELQDLPPQVWDFIKSNGFFGLIIPKEYGGKGFSAYAHSQIAMKLASRSGDVGSTVMVPNSLGPAELLMQYGTDEQKQYYLPRLAAGQEVPCFALTSPEAGSDAGSMPDRGIVCRGQWQGQEVLGLRVTWEKRYITLGPVATLLGLAFKVYDPEGLLGGEEELGISLALIPTDTPGVNIGRRHFPLNAAFMNGPNSGTDVFIPMDYLIGGQSMIGHGWKMLMNCLAVGRSISLPAGGTGAAKMASMTTGAYARIRRQFNLPIGEFEGVQEALARIGGNTYVMDAARRMTAGAVDLGEKPAVLSGVVKYHITERMRQCLNDAMDVHGGKGICMGPKNYLGRGYQSIPISITVEGANILTRSMMIFGQGAIRSHPYVLREMMATQLPDEQQAIAEFDRLLYQHIGHALGNAAGSLLLGLTGGLLADTPEHLGRRRRDRAGGGRASRYAEQVDLAGYYRQLSRLSAAFATLTDVSMLMLGGELKRRERLSARLGDMLSFLYLASACLKHFHDQGEPEEDLPLLCWGVEDLLVRIEQAMHEVLLNFPDRGVGMLLRVLIFPLGRRLKPPSDRTGRHVARLLMTPGPARDRLLEGCHVNRDPEDVTGLLNDTLEKILLADPVEQRLAKALRSGELEDAEGIDYLAVAAESGVISPEEAKLVRDAREARRAVIEVDDFSKEEMRPAPAA</sequence>
<dbReference type="InterPro" id="IPR015396">
    <property type="entry name" value="FadE_C"/>
</dbReference>
<dbReference type="PANTHER" id="PTHR48083">
    <property type="entry name" value="MEDIUM-CHAIN SPECIFIC ACYL-COA DEHYDROGENASE, MITOCHONDRIAL-RELATED"/>
    <property type="match status" value="1"/>
</dbReference>
<name>A0A1I6BHP6_9GAMM</name>
<dbReference type="EMBL" id="FOYD01000004">
    <property type="protein sequence ID" value="SFQ80470.1"/>
    <property type="molecule type" value="Genomic_DNA"/>
</dbReference>
<dbReference type="FunFam" id="1.10.540.10:FF:000004">
    <property type="entry name" value="Acyl-CoA dehydrogenase"/>
    <property type="match status" value="1"/>
</dbReference>
<evidence type="ECO:0000259" key="17">
    <source>
        <dbReference type="Pfam" id="PF09317"/>
    </source>
</evidence>
<gene>
    <name evidence="18" type="ORF">SAMN05216578_10470</name>
</gene>
<dbReference type="GO" id="GO:0033539">
    <property type="term" value="P:fatty acid beta-oxidation using acyl-CoA dehydrogenase"/>
    <property type="evidence" value="ECO:0007669"/>
    <property type="project" value="InterPro"/>
</dbReference>